<dbReference type="GO" id="GO:1902742">
    <property type="term" value="P:apoptotic process involved in development"/>
    <property type="evidence" value="ECO:0007669"/>
    <property type="project" value="TreeGrafter"/>
</dbReference>
<feature type="transmembrane region" description="Helical" evidence="7">
    <location>
        <begin position="257"/>
        <end position="274"/>
    </location>
</feature>
<keyword evidence="4 7" id="KW-0812">Transmembrane</keyword>
<feature type="transmembrane region" description="Helical" evidence="7">
    <location>
        <begin position="226"/>
        <end position="245"/>
    </location>
</feature>
<proteinExistence type="inferred from homology"/>
<feature type="transmembrane region" description="Helical" evidence="7">
    <location>
        <begin position="312"/>
        <end position="333"/>
    </location>
</feature>
<keyword evidence="9" id="KW-1185">Reference proteome</keyword>
<dbReference type="Pfam" id="PF09815">
    <property type="entry name" value="XK-related"/>
    <property type="match status" value="1"/>
</dbReference>
<feature type="transmembrane region" description="Helical" evidence="7">
    <location>
        <begin position="12"/>
        <end position="29"/>
    </location>
</feature>
<evidence type="ECO:0000256" key="4">
    <source>
        <dbReference type="ARBA" id="ARBA00022692"/>
    </source>
</evidence>
<dbReference type="EMBL" id="OZ035832">
    <property type="protein sequence ID" value="CAL1570135.1"/>
    <property type="molecule type" value="Genomic_DNA"/>
</dbReference>
<gene>
    <name evidence="8" type="ORF">KC01_LOCUS2471</name>
</gene>
<feature type="transmembrane region" description="Helical" evidence="7">
    <location>
        <begin position="199"/>
        <end position="220"/>
    </location>
</feature>
<evidence type="ECO:0000256" key="7">
    <source>
        <dbReference type="RuleBase" id="RU910716"/>
    </source>
</evidence>
<sequence length="377" mass="42623">MAVFRFSRLDVGLTVLGLGALVLDIVLDVRTAVELYQEGDILRLSVLLLLLVSSSLLVQSYSWLWYSYDGFHRDTRVEQALSLRTLRILHCLQLGTYLRHLGVLELAVGHVFCGTDQRDLSVFLSHDVAMLRLVEAFSESLPQLVLMLSTSIHRGELHLWPGLKAAASALCVSFTVLSYHRSLRSFLPDKQKQSVLSSLVFLVWNLLLLVSRVSALSLVMSSWPCLSLVHVLCSWLVLSGCAWFCRTAFMSSPGGELLYRGTVGLIWYFTWFNVVEGKTFLRTALYHVYQLLDISLLCSVWVWTRELQTQDLLLSLAVLVTYNVGLMVKGLYYRCLHPNLRVQDQVDSGHSNTCVSLDGAKHSCRSEVSFKVHHRRT</sequence>
<accession>A0AAV2J2Q1</accession>
<comment type="subcellular location">
    <subcellularLocation>
        <location evidence="1">Cell membrane</location>
        <topology evidence="1">Multi-pass membrane protein</topology>
    </subcellularLocation>
    <subcellularLocation>
        <location evidence="7">Membrane</location>
        <topology evidence="7">Multi-pass membrane protein</topology>
    </subcellularLocation>
</comment>
<evidence type="ECO:0000256" key="6">
    <source>
        <dbReference type="ARBA" id="ARBA00023136"/>
    </source>
</evidence>
<keyword evidence="5 7" id="KW-1133">Transmembrane helix</keyword>
<organism evidence="8 9">
    <name type="scientific">Knipowitschia caucasica</name>
    <name type="common">Caucasian dwarf goby</name>
    <name type="synonym">Pomatoschistus caucasicus</name>
    <dbReference type="NCBI Taxonomy" id="637954"/>
    <lineage>
        <taxon>Eukaryota</taxon>
        <taxon>Metazoa</taxon>
        <taxon>Chordata</taxon>
        <taxon>Craniata</taxon>
        <taxon>Vertebrata</taxon>
        <taxon>Euteleostomi</taxon>
        <taxon>Actinopterygii</taxon>
        <taxon>Neopterygii</taxon>
        <taxon>Teleostei</taxon>
        <taxon>Neoteleostei</taxon>
        <taxon>Acanthomorphata</taxon>
        <taxon>Gobiaria</taxon>
        <taxon>Gobiiformes</taxon>
        <taxon>Gobioidei</taxon>
        <taxon>Gobiidae</taxon>
        <taxon>Gobiinae</taxon>
        <taxon>Knipowitschia</taxon>
    </lineage>
</organism>
<evidence type="ECO:0000313" key="8">
    <source>
        <dbReference type="EMBL" id="CAL1570135.1"/>
    </source>
</evidence>
<dbReference type="Proteomes" id="UP001497482">
    <property type="component" value="Chromosome 10"/>
</dbReference>
<protein>
    <recommendedName>
        <fullName evidence="7">XK-related protein</fullName>
    </recommendedName>
</protein>
<evidence type="ECO:0000256" key="2">
    <source>
        <dbReference type="ARBA" id="ARBA00008789"/>
    </source>
</evidence>
<dbReference type="GO" id="GO:0005886">
    <property type="term" value="C:plasma membrane"/>
    <property type="evidence" value="ECO:0007669"/>
    <property type="project" value="UniProtKB-SubCell"/>
</dbReference>
<dbReference type="PANTHER" id="PTHR16024">
    <property type="entry name" value="XK-RELATED PROTEIN"/>
    <property type="match status" value="1"/>
</dbReference>
<dbReference type="GO" id="GO:0043652">
    <property type="term" value="P:engulfment of apoptotic cell"/>
    <property type="evidence" value="ECO:0007669"/>
    <property type="project" value="TreeGrafter"/>
</dbReference>
<dbReference type="InterPro" id="IPR018629">
    <property type="entry name" value="XK-rel"/>
</dbReference>
<feature type="transmembrane region" description="Helical" evidence="7">
    <location>
        <begin position="41"/>
        <end position="66"/>
    </location>
</feature>
<reference evidence="8 9" key="1">
    <citation type="submission" date="2024-04" db="EMBL/GenBank/DDBJ databases">
        <authorList>
            <person name="Waldvogel A.-M."/>
            <person name="Schoenle A."/>
        </authorList>
    </citation>
    <scope>NUCLEOTIDE SEQUENCE [LARGE SCALE GENOMIC DNA]</scope>
</reference>
<evidence type="ECO:0000313" key="9">
    <source>
        <dbReference type="Proteomes" id="UP001497482"/>
    </source>
</evidence>
<dbReference type="GO" id="GO:0070782">
    <property type="term" value="P:phosphatidylserine exposure on apoptotic cell surface"/>
    <property type="evidence" value="ECO:0007669"/>
    <property type="project" value="TreeGrafter"/>
</dbReference>
<keyword evidence="6 7" id="KW-0472">Membrane</keyword>
<comment type="similarity">
    <text evidence="2 7">Belongs to the XK family.</text>
</comment>
<dbReference type="InterPro" id="IPR050895">
    <property type="entry name" value="XK-related_scramblase"/>
</dbReference>
<evidence type="ECO:0000256" key="5">
    <source>
        <dbReference type="ARBA" id="ARBA00022989"/>
    </source>
</evidence>
<evidence type="ECO:0000256" key="1">
    <source>
        <dbReference type="ARBA" id="ARBA00004651"/>
    </source>
</evidence>
<dbReference type="PANTHER" id="PTHR16024:SF19">
    <property type="entry name" value="XK-RELATED PROTEIN"/>
    <property type="match status" value="1"/>
</dbReference>
<keyword evidence="3" id="KW-1003">Cell membrane</keyword>
<evidence type="ECO:0000256" key="3">
    <source>
        <dbReference type="ARBA" id="ARBA00022475"/>
    </source>
</evidence>
<name>A0AAV2J2Q1_KNICA</name>
<dbReference type="AlphaFoldDB" id="A0AAV2J2Q1"/>